<dbReference type="Gene3D" id="3.20.20.140">
    <property type="entry name" value="Metal-dependent hydrolases"/>
    <property type="match status" value="1"/>
</dbReference>
<protein>
    <recommendedName>
        <fullName evidence="1">Amidohydrolase-related domain-containing protein</fullName>
    </recommendedName>
</protein>
<accession>A0A4R3TKZ9</accession>
<name>A0A4R3TKZ9_9FIRM</name>
<dbReference type="GO" id="GO:0016787">
    <property type="term" value="F:hydrolase activity"/>
    <property type="evidence" value="ECO:0007669"/>
    <property type="project" value="InterPro"/>
</dbReference>
<evidence type="ECO:0000259" key="1">
    <source>
        <dbReference type="Pfam" id="PF04909"/>
    </source>
</evidence>
<evidence type="ECO:0000313" key="3">
    <source>
        <dbReference type="Proteomes" id="UP000295773"/>
    </source>
</evidence>
<sequence length="253" mass="29286">MKRNILDAHMHLPYDCKSFADKRSTLLKEMQTNQITKGIVISDSSLESTIGSLQECVELFAHDEHIAIVGGISPFFTYEKQLRLLEKYLQEKRVVGIKLFCGHEQFYLYDERLLPVYDLARTYQVPILYHSEGHTSPYACLASTQMAVKQHPDITFVCCHCHYPDVADCFAAYEDTTNMIFDMSSLADQWIYLPSMKKEIEKFLYKHPNRIMFGSDYAGCNQLDHLQFALSLAMDEQTKNKLLYETACKVYKI</sequence>
<dbReference type="SUPFAM" id="SSF51556">
    <property type="entry name" value="Metallo-dependent hydrolases"/>
    <property type="match status" value="1"/>
</dbReference>
<reference evidence="2 3" key="1">
    <citation type="submission" date="2019-03" db="EMBL/GenBank/DDBJ databases">
        <title>Genomic Encyclopedia of Type Strains, Phase IV (KMG-IV): sequencing the most valuable type-strain genomes for metagenomic binning, comparative biology and taxonomic classification.</title>
        <authorList>
            <person name="Goeker M."/>
        </authorList>
    </citation>
    <scope>NUCLEOTIDE SEQUENCE [LARGE SCALE GENOMIC DNA]</scope>
    <source>
        <strain evidence="2 3">DSM 29481</strain>
    </source>
</reference>
<comment type="caution">
    <text evidence="2">The sequence shown here is derived from an EMBL/GenBank/DDBJ whole genome shotgun (WGS) entry which is preliminary data.</text>
</comment>
<dbReference type="AlphaFoldDB" id="A0A4R3TKZ9"/>
<dbReference type="Proteomes" id="UP000295773">
    <property type="component" value="Unassembled WGS sequence"/>
</dbReference>
<organism evidence="2 3">
    <name type="scientific">Longicatena caecimuris</name>
    <dbReference type="NCBI Taxonomy" id="1796635"/>
    <lineage>
        <taxon>Bacteria</taxon>
        <taxon>Bacillati</taxon>
        <taxon>Bacillota</taxon>
        <taxon>Erysipelotrichia</taxon>
        <taxon>Erysipelotrichales</taxon>
        <taxon>Erysipelotrichaceae</taxon>
        <taxon>Longicatena</taxon>
    </lineage>
</organism>
<dbReference type="InterPro" id="IPR032466">
    <property type="entry name" value="Metal_Hydrolase"/>
</dbReference>
<keyword evidence="3" id="KW-1185">Reference proteome</keyword>
<feature type="domain" description="Amidohydrolase-related" evidence="1">
    <location>
        <begin position="79"/>
        <end position="252"/>
    </location>
</feature>
<evidence type="ECO:0000313" key="2">
    <source>
        <dbReference type="EMBL" id="TCU63058.1"/>
    </source>
</evidence>
<dbReference type="RefSeq" id="WP_132223567.1">
    <property type="nucleotide sequence ID" value="NZ_JANKBG010000002.1"/>
</dbReference>
<gene>
    <name evidence="2" type="ORF">EDD61_10259</name>
</gene>
<dbReference type="InterPro" id="IPR006680">
    <property type="entry name" value="Amidohydro-rel"/>
</dbReference>
<dbReference type="EMBL" id="SMBP01000002">
    <property type="protein sequence ID" value="TCU63058.1"/>
    <property type="molecule type" value="Genomic_DNA"/>
</dbReference>
<dbReference type="Pfam" id="PF04909">
    <property type="entry name" value="Amidohydro_2"/>
    <property type="match status" value="1"/>
</dbReference>
<proteinExistence type="predicted"/>